<evidence type="ECO:0000313" key="2">
    <source>
        <dbReference type="EMBL" id="WEK33466.1"/>
    </source>
</evidence>
<feature type="transmembrane region" description="Helical" evidence="1">
    <location>
        <begin position="6"/>
        <end position="24"/>
    </location>
</feature>
<organism evidence="2 3">
    <name type="scientific">Candidatus Pseudobacter hemicellulosilyticus</name>
    <dbReference type="NCBI Taxonomy" id="3121375"/>
    <lineage>
        <taxon>Bacteria</taxon>
        <taxon>Pseudomonadati</taxon>
        <taxon>Bacteroidota</taxon>
        <taxon>Chitinophagia</taxon>
        <taxon>Chitinophagales</taxon>
        <taxon>Chitinophagaceae</taxon>
        <taxon>Pseudobacter</taxon>
    </lineage>
</organism>
<feature type="transmembrane region" description="Helical" evidence="1">
    <location>
        <begin position="36"/>
        <end position="54"/>
    </location>
</feature>
<protein>
    <submittedName>
        <fullName evidence="2">Uncharacterized protein</fullName>
    </submittedName>
</protein>
<sequence length="223" mass="25714">MALTSVIGLISSYSSLLIPVLFWYRRHQRLNWETRLLLVYAFFVFGTDRLRDLIDPAVLPGIFSFVFTVTEYGLLALLLFLLLSRKRNRKWVVAGSLLFAAMAVLAFIHSESIPFSSLHGIEAILLISYIFLYLLEWIMTETFEPIDGRPEFWMVTGCLLYLAGNFFYYIAIEEQGIHGMLVHYLVNMLRNACFITAIIQTYQKEQVKDEVRLEGSGNPVRPL</sequence>
<feature type="transmembrane region" description="Helical" evidence="1">
    <location>
        <begin position="91"/>
        <end position="109"/>
    </location>
</feature>
<keyword evidence="1" id="KW-0472">Membrane</keyword>
<name>A0AAJ5WMN4_9BACT</name>
<accession>A0AAJ5WMN4</accession>
<feature type="transmembrane region" description="Helical" evidence="1">
    <location>
        <begin position="121"/>
        <end position="140"/>
    </location>
</feature>
<feature type="transmembrane region" description="Helical" evidence="1">
    <location>
        <begin position="152"/>
        <end position="172"/>
    </location>
</feature>
<dbReference type="EMBL" id="CP119311">
    <property type="protein sequence ID" value="WEK33466.1"/>
    <property type="molecule type" value="Genomic_DNA"/>
</dbReference>
<keyword evidence="1" id="KW-0812">Transmembrane</keyword>
<dbReference type="AlphaFoldDB" id="A0AAJ5WMN4"/>
<proteinExistence type="predicted"/>
<dbReference type="Proteomes" id="UP001220610">
    <property type="component" value="Chromosome"/>
</dbReference>
<feature type="transmembrane region" description="Helical" evidence="1">
    <location>
        <begin position="184"/>
        <end position="202"/>
    </location>
</feature>
<keyword evidence="1" id="KW-1133">Transmembrane helix</keyword>
<feature type="transmembrane region" description="Helical" evidence="1">
    <location>
        <begin position="60"/>
        <end position="84"/>
    </location>
</feature>
<gene>
    <name evidence="2" type="ORF">P0Y53_13325</name>
</gene>
<evidence type="ECO:0000256" key="1">
    <source>
        <dbReference type="SAM" id="Phobius"/>
    </source>
</evidence>
<reference evidence="2" key="1">
    <citation type="submission" date="2023-03" db="EMBL/GenBank/DDBJ databases">
        <title>Andean soil-derived lignocellulolytic bacterial consortium as a source of novel taxa and putative plastic-active enzymes.</title>
        <authorList>
            <person name="Diaz-Garcia L."/>
            <person name="Chuvochina M."/>
            <person name="Feuerriegel G."/>
            <person name="Bunk B."/>
            <person name="Sproer C."/>
            <person name="Streit W.R."/>
            <person name="Rodriguez L.M."/>
            <person name="Overmann J."/>
            <person name="Jimenez D.J."/>
        </authorList>
    </citation>
    <scope>NUCLEOTIDE SEQUENCE</scope>
    <source>
        <strain evidence="2">MAG 7</strain>
    </source>
</reference>
<evidence type="ECO:0000313" key="3">
    <source>
        <dbReference type="Proteomes" id="UP001220610"/>
    </source>
</evidence>